<evidence type="ECO:0000313" key="2">
    <source>
        <dbReference type="Proteomes" id="UP001647509"/>
    </source>
</evidence>
<comment type="caution">
    <text evidence="1">The sequence shown here is derived from an EMBL/GenBank/DDBJ whole genome shotgun (WGS) entry which is preliminary data.</text>
</comment>
<proteinExistence type="predicted"/>
<dbReference type="EMBL" id="JAHKPD010000008">
    <property type="protein sequence ID" value="MBU2949891.1"/>
    <property type="molecule type" value="Genomic_DNA"/>
</dbReference>
<dbReference type="Proteomes" id="UP001647509">
    <property type="component" value="Unassembled WGS sequence"/>
</dbReference>
<protein>
    <submittedName>
        <fullName evidence="1">Uncharacterized protein</fullName>
    </submittedName>
</protein>
<reference evidence="1" key="1">
    <citation type="submission" date="2021-05" db="EMBL/GenBank/DDBJ databases">
        <title>Draft genomes of bacteria isolated from model marine particles.</title>
        <authorList>
            <person name="Datta M.S."/>
            <person name="Schwartzman J.A."/>
            <person name="Enke T.N."/>
            <person name="Saavedra J."/>
            <person name="Cermak N."/>
            <person name="Cordero O.X."/>
        </authorList>
    </citation>
    <scope>NUCLEOTIDE SEQUENCE</scope>
    <source>
        <strain evidence="1">I2M19</strain>
    </source>
</reference>
<organism evidence="1 2">
    <name type="scientific">Pseudotamlana agarivorans</name>
    <dbReference type="NCBI Taxonomy" id="481183"/>
    <lineage>
        <taxon>Bacteria</taxon>
        <taxon>Pseudomonadati</taxon>
        <taxon>Bacteroidota</taxon>
        <taxon>Flavobacteriia</taxon>
        <taxon>Flavobacteriales</taxon>
        <taxon>Flavobacteriaceae</taxon>
        <taxon>Pseudotamlana</taxon>
    </lineage>
</organism>
<accession>A0ACC5U6I1</accession>
<gene>
    <name evidence="1" type="ORF">KO493_04175</name>
</gene>
<keyword evidence="2" id="KW-1185">Reference proteome</keyword>
<evidence type="ECO:0000313" key="1">
    <source>
        <dbReference type="EMBL" id="MBU2949891.1"/>
    </source>
</evidence>
<sequence>MQTFYKKLSSVIIFYMICFNVIQAQNDVILKMDGKEMIGKVIKINPSNLEFTYQNETVEYIIDLTDIAKITFSSGRVEFFNAKDIKSKAKLENHHNKVAILPFGYIRGQETNNVQMSKEIQNETYSLFKKKAVNLKFQDPNTTNTLLIKAGVNNNNLQGYTMGEICNILNVEYIVQGLVLIEKSSVSSFSNSTSKSKNNDVYIDRKGHIVGDIMNDNERTANRSTYSSSTQHYSTNLTMNIYNDKGDNLYTKDHRSFWQTLDAYKITLDYLVQKTPIYKK</sequence>
<name>A0ACC5U6I1_9FLAO</name>